<proteinExistence type="predicted"/>
<organism evidence="2 3">
    <name type="scientific">Racocetra fulgida</name>
    <dbReference type="NCBI Taxonomy" id="60492"/>
    <lineage>
        <taxon>Eukaryota</taxon>
        <taxon>Fungi</taxon>
        <taxon>Fungi incertae sedis</taxon>
        <taxon>Mucoromycota</taxon>
        <taxon>Glomeromycotina</taxon>
        <taxon>Glomeromycetes</taxon>
        <taxon>Diversisporales</taxon>
        <taxon>Gigasporaceae</taxon>
        <taxon>Racocetra</taxon>
    </lineage>
</organism>
<evidence type="ECO:0000313" key="3">
    <source>
        <dbReference type="Proteomes" id="UP000789396"/>
    </source>
</evidence>
<dbReference type="Proteomes" id="UP000789396">
    <property type="component" value="Unassembled WGS sequence"/>
</dbReference>
<feature type="compositionally biased region" description="Basic residues" evidence="1">
    <location>
        <begin position="139"/>
        <end position="151"/>
    </location>
</feature>
<dbReference type="EMBL" id="CAJVPZ010000524">
    <property type="protein sequence ID" value="CAG8468030.1"/>
    <property type="molecule type" value="Genomic_DNA"/>
</dbReference>
<feature type="compositionally biased region" description="Low complexity" evidence="1">
    <location>
        <begin position="303"/>
        <end position="320"/>
    </location>
</feature>
<feature type="region of interest" description="Disordered" evidence="1">
    <location>
        <begin position="251"/>
        <end position="274"/>
    </location>
</feature>
<evidence type="ECO:0000313" key="2">
    <source>
        <dbReference type="EMBL" id="CAG8468030.1"/>
    </source>
</evidence>
<feature type="region of interest" description="Disordered" evidence="1">
    <location>
        <begin position="132"/>
        <end position="212"/>
    </location>
</feature>
<keyword evidence="3" id="KW-1185">Reference proteome</keyword>
<protein>
    <submittedName>
        <fullName evidence="2">7962_t:CDS:1</fullName>
    </submittedName>
</protein>
<comment type="caution">
    <text evidence="2">The sequence shown here is derived from an EMBL/GenBank/DDBJ whole genome shotgun (WGS) entry which is preliminary data.</text>
</comment>
<dbReference type="AlphaFoldDB" id="A0A9N8W1U5"/>
<sequence>MRKKQVEQLMFKANEALNKFQATPFAGKSKSTPLPTPKTFGQLIGQYGTKVKKLEKLQEEEGNEEVVKTLKDLVDQIATIDSNFERIKKMNLENEEIRYIKNTDDALDIRPEQYINLKEPHRRAVMAKLTAIANTKDNKKTKRKTPIRHKHSDSNASMTSEARSSWSEDSAAEDKKFQEEQDKVIGQVLEQRDKNNSTRTLPITGEPSTKGNNVTLHNIQVLNLTLPTSKPAKKKPLLKTVVKDNAAKQITSQKQHENSEFYRNRQMSMEGRRSSIPPCVQIKESANQPQISPLSLGSAVSIAETTSSSSTSIKSTNSSEQPMQSNAGGKCVI</sequence>
<feature type="compositionally biased region" description="Polar residues" evidence="1">
    <location>
        <begin position="197"/>
        <end position="212"/>
    </location>
</feature>
<evidence type="ECO:0000256" key="1">
    <source>
        <dbReference type="SAM" id="MobiDB-lite"/>
    </source>
</evidence>
<feature type="region of interest" description="Disordered" evidence="1">
    <location>
        <begin position="303"/>
        <end position="333"/>
    </location>
</feature>
<accession>A0A9N8W1U5</accession>
<feature type="compositionally biased region" description="Polar residues" evidence="1">
    <location>
        <begin position="154"/>
        <end position="168"/>
    </location>
</feature>
<feature type="compositionally biased region" description="Basic and acidic residues" evidence="1">
    <location>
        <begin position="254"/>
        <end position="263"/>
    </location>
</feature>
<feature type="compositionally biased region" description="Basic and acidic residues" evidence="1">
    <location>
        <begin position="172"/>
        <end position="183"/>
    </location>
</feature>
<gene>
    <name evidence="2" type="ORF">RFULGI_LOCUS988</name>
</gene>
<name>A0A9N8W1U5_9GLOM</name>
<reference evidence="2" key="1">
    <citation type="submission" date="2021-06" db="EMBL/GenBank/DDBJ databases">
        <authorList>
            <person name="Kallberg Y."/>
            <person name="Tangrot J."/>
            <person name="Rosling A."/>
        </authorList>
    </citation>
    <scope>NUCLEOTIDE SEQUENCE</scope>
    <source>
        <strain evidence="2">IN212</strain>
    </source>
</reference>